<evidence type="ECO:0000256" key="9">
    <source>
        <dbReference type="SAM" id="MobiDB-lite"/>
    </source>
</evidence>
<dbReference type="Pfam" id="PF02701">
    <property type="entry name" value="Zn_ribbon_Dof"/>
    <property type="match status" value="1"/>
</dbReference>
<comment type="caution">
    <text evidence="11">The sequence shown here is derived from an EMBL/GenBank/DDBJ whole genome shotgun (WGS) entry which is preliminary data.</text>
</comment>
<evidence type="ECO:0000259" key="10">
    <source>
        <dbReference type="PROSITE" id="PS50884"/>
    </source>
</evidence>
<evidence type="ECO:0000256" key="3">
    <source>
        <dbReference type="ARBA" id="ARBA00022833"/>
    </source>
</evidence>
<organism evidence="11 12">
    <name type="scientific">Digitaria exilis</name>
    <dbReference type="NCBI Taxonomy" id="1010633"/>
    <lineage>
        <taxon>Eukaryota</taxon>
        <taxon>Viridiplantae</taxon>
        <taxon>Streptophyta</taxon>
        <taxon>Embryophyta</taxon>
        <taxon>Tracheophyta</taxon>
        <taxon>Spermatophyta</taxon>
        <taxon>Magnoliopsida</taxon>
        <taxon>Liliopsida</taxon>
        <taxon>Poales</taxon>
        <taxon>Poaceae</taxon>
        <taxon>PACMAD clade</taxon>
        <taxon>Panicoideae</taxon>
        <taxon>Panicodae</taxon>
        <taxon>Paniceae</taxon>
        <taxon>Anthephorinae</taxon>
        <taxon>Digitaria</taxon>
    </lineage>
</organism>
<dbReference type="Proteomes" id="UP000636709">
    <property type="component" value="Unassembled WGS sequence"/>
</dbReference>
<feature type="region of interest" description="Disordered" evidence="9">
    <location>
        <begin position="444"/>
        <end position="463"/>
    </location>
</feature>
<keyword evidence="7 8" id="KW-0539">Nucleus</keyword>
<evidence type="ECO:0000256" key="4">
    <source>
        <dbReference type="ARBA" id="ARBA00023015"/>
    </source>
</evidence>
<evidence type="ECO:0000256" key="2">
    <source>
        <dbReference type="ARBA" id="ARBA00022771"/>
    </source>
</evidence>
<keyword evidence="5 8" id="KW-0238">DNA-binding</keyword>
<feature type="region of interest" description="Disordered" evidence="9">
    <location>
        <begin position="53"/>
        <end position="162"/>
    </location>
</feature>
<dbReference type="GO" id="GO:0003677">
    <property type="term" value="F:DNA binding"/>
    <property type="evidence" value="ECO:0007669"/>
    <property type="project" value="UniProtKB-UniRule"/>
</dbReference>
<dbReference type="PANTHER" id="PTHR31089">
    <property type="entry name" value="CYCLIC DOF FACTOR 2"/>
    <property type="match status" value="1"/>
</dbReference>
<sequence length="498" mass="53028">MVASCGVGGGGGDCLIKLFGKTIPVPEAADTAKVRSCFSVLLPDQVHFRASLPSVSHSGKENSKFTTVSRQTSTTAGADQTYTNLSVSFQESGSSSDISSSTESDAPDAENQHQAASGPSPQPEVVDADDPKSSPETTTPQRPGGDVASQREKLKKPDKVLPCPRCNSMDTKFCYFNNYNVNQPRHFCKNCQRYWTAGGAMRNVPVGAGRRKNKHAVASHHFLHSLRTAGDHPLKTTTNGTVLSFGAMAPPAMQEVTEQVSNLKEKLLTISPRKNALQGPCSEGSSSADDKWSSSSTVDKPANRVQHHPAGGSMNNAWPYSCAPSPAAAYFSSRIAIPIYPAAPGYWGCMVPGAWSLPWPVQQPLPQPQGQGISSTTAPSVSSSEHDESLTLGKHPREVDEGRTSAGHGNGGKVWAPKTIRIDDADEVARSSIWSLIGIKAAGDTKNQDDADHDGGHKHGTVFEPKREGKKTAMITSSPLLHVNPVALMRSVTFHEAS</sequence>
<reference evidence="11" key="1">
    <citation type="submission" date="2020-07" db="EMBL/GenBank/DDBJ databases">
        <title>Genome sequence and genetic diversity analysis of an under-domesticated orphan crop, white fonio (Digitaria exilis).</title>
        <authorList>
            <person name="Bennetzen J.L."/>
            <person name="Chen S."/>
            <person name="Ma X."/>
            <person name="Wang X."/>
            <person name="Yssel A.E.J."/>
            <person name="Chaluvadi S.R."/>
            <person name="Johnson M."/>
            <person name="Gangashetty P."/>
            <person name="Hamidou F."/>
            <person name="Sanogo M.D."/>
            <person name="Zwaenepoel A."/>
            <person name="Wallace J."/>
            <person name="Van De Peer Y."/>
            <person name="Van Deynze A."/>
        </authorList>
    </citation>
    <scope>NUCLEOTIDE SEQUENCE</scope>
    <source>
        <tissue evidence="11">Leaves</tissue>
    </source>
</reference>
<feature type="compositionally biased region" description="Basic and acidic residues" evidence="9">
    <location>
        <begin position="149"/>
        <end position="159"/>
    </location>
</feature>
<comment type="subcellular location">
    <subcellularLocation>
        <location evidence="8">Nucleus</location>
    </subcellularLocation>
</comment>
<feature type="domain" description="Dof-type" evidence="10">
    <location>
        <begin position="161"/>
        <end position="215"/>
    </location>
</feature>
<keyword evidence="2 8" id="KW-0863">Zinc-finger</keyword>
<dbReference type="InterPro" id="IPR003851">
    <property type="entry name" value="Znf_Dof"/>
</dbReference>
<dbReference type="PROSITE" id="PS50884">
    <property type="entry name" value="ZF_DOF_2"/>
    <property type="match status" value="1"/>
</dbReference>
<evidence type="ECO:0000313" key="12">
    <source>
        <dbReference type="Proteomes" id="UP000636709"/>
    </source>
</evidence>
<keyword evidence="4" id="KW-0805">Transcription regulation</keyword>
<evidence type="ECO:0000256" key="8">
    <source>
        <dbReference type="PROSITE-ProRule" id="PRU00071"/>
    </source>
</evidence>
<evidence type="ECO:0000256" key="5">
    <source>
        <dbReference type="ARBA" id="ARBA00023125"/>
    </source>
</evidence>
<feature type="compositionally biased region" description="Basic and acidic residues" evidence="9">
    <location>
        <begin position="446"/>
        <end position="457"/>
    </location>
</feature>
<dbReference type="OrthoDB" id="1927254at2759"/>
<keyword evidence="6" id="KW-0804">Transcription</keyword>
<feature type="compositionally biased region" description="Polar residues" evidence="9">
    <location>
        <begin position="64"/>
        <end position="87"/>
    </location>
</feature>
<name>A0A835C1R6_9POAL</name>
<keyword evidence="1" id="KW-0479">Metal-binding</keyword>
<accession>A0A835C1R6</accession>
<dbReference type="EMBL" id="JACEFO010001669">
    <property type="protein sequence ID" value="KAF8722780.1"/>
    <property type="molecule type" value="Genomic_DNA"/>
</dbReference>
<dbReference type="GO" id="GO:0003700">
    <property type="term" value="F:DNA-binding transcription factor activity"/>
    <property type="evidence" value="ECO:0007669"/>
    <property type="project" value="InterPro"/>
</dbReference>
<evidence type="ECO:0000256" key="6">
    <source>
        <dbReference type="ARBA" id="ARBA00023163"/>
    </source>
</evidence>
<dbReference type="PANTHER" id="PTHR31089:SF74">
    <property type="entry name" value="DOF-TYPE ZINC FINGER DNA-BINDING FAMILY PROTEIN"/>
    <property type="match status" value="1"/>
</dbReference>
<evidence type="ECO:0000256" key="1">
    <source>
        <dbReference type="ARBA" id="ARBA00022723"/>
    </source>
</evidence>
<keyword evidence="3" id="KW-0862">Zinc</keyword>
<feature type="compositionally biased region" description="Low complexity" evidence="9">
    <location>
        <begin position="368"/>
        <end position="383"/>
    </location>
</feature>
<evidence type="ECO:0000256" key="7">
    <source>
        <dbReference type="ARBA" id="ARBA00023242"/>
    </source>
</evidence>
<feature type="region of interest" description="Disordered" evidence="9">
    <location>
        <begin position="274"/>
        <end position="314"/>
    </location>
</feature>
<dbReference type="PROSITE" id="PS01361">
    <property type="entry name" value="ZF_DOF_1"/>
    <property type="match status" value="1"/>
</dbReference>
<proteinExistence type="predicted"/>
<feature type="compositionally biased region" description="Basic and acidic residues" evidence="9">
    <location>
        <begin position="384"/>
        <end position="403"/>
    </location>
</feature>
<gene>
    <name evidence="11" type="ORF">HU200_021905</name>
</gene>
<dbReference type="GO" id="GO:0008270">
    <property type="term" value="F:zinc ion binding"/>
    <property type="evidence" value="ECO:0007669"/>
    <property type="project" value="UniProtKB-KW"/>
</dbReference>
<protein>
    <recommendedName>
        <fullName evidence="10">Dof-type domain-containing protein</fullName>
    </recommendedName>
</protein>
<dbReference type="AlphaFoldDB" id="A0A835C1R6"/>
<feature type="compositionally biased region" description="Low complexity" evidence="9">
    <location>
        <begin position="88"/>
        <end position="104"/>
    </location>
</feature>
<evidence type="ECO:0000313" key="11">
    <source>
        <dbReference type="EMBL" id="KAF8722780.1"/>
    </source>
</evidence>
<keyword evidence="12" id="KW-1185">Reference proteome</keyword>
<dbReference type="GO" id="GO:0005634">
    <property type="term" value="C:nucleus"/>
    <property type="evidence" value="ECO:0007669"/>
    <property type="project" value="UniProtKB-SubCell"/>
</dbReference>
<feature type="region of interest" description="Disordered" evidence="9">
    <location>
        <begin position="362"/>
        <end position="415"/>
    </location>
</feature>
<dbReference type="InterPro" id="IPR045174">
    <property type="entry name" value="Dof"/>
</dbReference>